<accession>A0ABU9X2Q4</accession>
<evidence type="ECO:0000313" key="2">
    <source>
        <dbReference type="EMBL" id="MEN2745733.1"/>
    </source>
</evidence>
<keyword evidence="3" id="KW-1185">Reference proteome</keyword>
<proteinExistence type="predicted"/>
<dbReference type="Proteomes" id="UP001422074">
    <property type="component" value="Unassembled WGS sequence"/>
</dbReference>
<protein>
    <recommendedName>
        <fullName evidence="4">SAV-6107-like HEPN domain-containing protein</fullName>
    </recommendedName>
</protein>
<evidence type="ECO:0008006" key="4">
    <source>
        <dbReference type="Google" id="ProtNLM"/>
    </source>
</evidence>
<sequence>MKHALAAAPRPAAHAVPPRAARADTAWTEAARTAAVRLWSERADELRSHRTAARCDEARAAALALQALRGVVGVLTLHPGDLVAARHAVVKARLRLQRTAGLAKAGQEAPPVFERTAEALAALEAFLAPAGLLAGTRPGADGGRR</sequence>
<reference evidence="2 3" key="1">
    <citation type="submission" date="2024-05" db="EMBL/GenBank/DDBJ databases">
        <title>Sinomonas sp. nov., isolated from a waste landfill.</title>
        <authorList>
            <person name="Zhao Y."/>
        </authorList>
    </citation>
    <scope>NUCLEOTIDE SEQUENCE [LARGE SCALE GENOMIC DNA]</scope>
    <source>
        <strain evidence="2 3">CCTCC AB2014300</strain>
    </source>
</reference>
<feature type="region of interest" description="Disordered" evidence="1">
    <location>
        <begin position="1"/>
        <end position="21"/>
    </location>
</feature>
<organism evidence="2 3">
    <name type="scientific">Sinomonas halotolerans</name>
    <dbReference type="NCBI Taxonomy" id="1644133"/>
    <lineage>
        <taxon>Bacteria</taxon>
        <taxon>Bacillati</taxon>
        <taxon>Actinomycetota</taxon>
        <taxon>Actinomycetes</taxon>
        <taxon>Micrococcales</taxon>
        <taxon>Micrococcaceae</taxon>
        <taxon>Sinomonas</taxon>
    </lineage>
</organism>
<name>A0ABU9X2Q4_9MICC</name>
<dbReference type="RefSeq" id="WP_345886266.1">
    <property type="nucleotide sequence ID" value="NZ_JBDFRB010000017.1"/>
</dbReference>
<comment type="caution">
    <text evidence="2">The sequence shown here is derived from an EMBL/GenBank/DDBJ whole genome shotgun (WGS) entry which is preliminary data.</text>
</comment>
<evidence type="ECO:0000313" key="3">
    <source>
        <dbReference type="Proteomes" id="UP001422074"/>
    </source>
</evidence>
<gene>
    <name evidence="2" type="ORF">ABCQ75_14490</name>
</gene>
<evidence type="ECO:0000256" key="1">
    <source>
        <dbReference type="SAM" id="MobiDB-lite"/>
    </source>
</evidence>
<dbReference type="EMBL" id="JBDFRB010000017">
    <property type="protein sequence ID" value="MEN2745733.1"/>
    <property type="molecule type" value="Genomic_DNA"/>
</dbReference>